<dbReference type="GO" id="GO:0005524">
    <property type="term" value="F:ATP binding"/>
    <property type="evidence" value="ECO:0007669"/>
    <property type="project" value="InterPro"/>
</dbReference>
<protein>
    <submittedName>
        <fullName evidence="2">Putative ATPase</fullName>
    </submittedName>
</protein>
<evidence type="ECO:0000313" key="2">
    <source>
        <dbReference type="EMBL" id="RCX17703.1"/>
    </source>
</evidence>
<evidence type="ECO:0000313" key="3">
    <source>
        <dbReference type="Proteomes" id="UP000253090"/>
    </source>
</evidence>
<accession>A0A369B857</accession>
<dbReference type="RefSeq" id="WP_114497809.1">
    <property type="nucleotide sequence ID" value="NZ_QPJW01000008.1"/>
</dbReference>
<dbReference type="Gene3D" id="3.40.50.300">
    <property type="entry name" value="P-loop containing nucleotide triphosphate hydrolases"/>
    <property type="match status" value="1"/>
</dbReference>
<dbReference type="EMBL" id="QPJW01000008">
    <property type="protein sequence ID" value="RCX17703.1"/>
    <property type="molecule type" value="Genomic_DNA"/>
</dbReference>
<reference evidence="2 3" key="1">
    <citation type="submission" date="2018-07" db="EMBL/GenBank/DDBJ databases">
        <title>Genomic Encyclopedia of Type Strains, Phase III (KMG-III): the genomes of soil and plant-associated and newly described type strains.</title>
        <authorList>
            <person name="Whitman W."/>
        </authorList>
    </citation>
    <scope>NUCLEOTIDE SEQUENCE [LARGE SCALE GENOMIC DNA]</scope>
    <source>
        <strain evidence="2 3">CECT 8333</strain>
    </source>
</reference>
<dbReference type="PANTHER" id="PTHR40396">
    <property type="entry name" value="ATPASE-LIKE PROTEIN"/>
    <property type="match status" value="1"/>
</dbReference>
<evidence type="ECO:0000259" key="1">
    <source>
        <dbReference type="Pfam" id="PF13304"/>
    </source>
</evidence>
<dbReference type="InterPro" id="IPR027417">
    <property type="entry name" value="P-loop_NTPase"/>
</dbReference>
<dbReference type="PANTHER" id="PTHR40396:SF1">
    <property type="entry name" value="ATPASE AAA-TYPE CORE DOMAIN-CONTAINING PROTEIN"/>
    <property type="match status" value="1"/>
</dbReference>
<dbReference type="AlphaFoldDB" id="A0A369B857"/>
<keyword evidence="3" id="KW-1185">Reference proteome</keyword>
<dbReference type="InterPro" id="IPR014555">
    <property type="entry name" value="RecF-like"/>
</dbReference>
<proteinExistence type="predicted"/>
<name>A0A369B857_9BACL</name>
<dbReference type="Pfam" id="PF13304">
    <property type="entry name" value="AAA_21"/>
    <property type="match status" value="1"/>
</dbReference>
<dbReference type="InterPro" id="IPR003959">
    <property type="entry name" value="ATPase_AAA_core"/>
</dbReference>
<gene>
    <name evidence="2" type="ORF">DFP94_10862</name>
</gene>
<feature type="domain" description="ATPase AAA-type core" evidence="1">
    <location>
        <begin position="26"/>
        <end position="347"/>
    </location>
</feature>
<dbReference type="OrthoDB" id="9795565at2"/>
<dbReference type="GO" id="GO:0016887">
    <property type="term" value="F:ATP hydrolysis activity"/>
    <property type="evidence" value="ECO:0007669"/>
    <property type="project" value="InterPro"/>
</dbReference>
<comment type="caution">
    <text evidence="2">The sequence shown here is derived from an EMBL/GenBank/DDBJ whole genome shotgun (WGS) entry which is preliminary data.</text>
</comment>
<dbReference type="SUPFAM" id="SSF52540">
    <property type="entry name" value="P-loop containing nucleoside triphosphate hydrolases"/>
    <property type="match status" value="1"/>
</dbReference>
<dbReference type="PIRSF" id="PIRSF029347">
    <property type="entry name" value="RecF"/>
    <property type="match status" value="1"/>
</dbReference>
<sequence length="400" mass="45106">MPFIEQITIKNYKLLQNVTLSDLQPINVVLGPNGTGKSTLFDVFGFLADCLQSNVKKALESRGRFLEVRSRNADGPISFTIKYREADYLNRLNSTPITYHISIDEKNGKPYVSHEYLQWRRGKQYGSPYRFLDIKNGEGIVITGDSPEEGDERQAIRMDSPDILAIKSLGQLAEHPRVASLRRFIEGWFLSYFIPDKARQIPESGAAEHLSGTGDNLANVVQYLSEEHPNTFEEILTRVADRIPGLETIKSERTVDGRLVLQFKDGPFKDPFLARNVSDGTLKMFAYLILLYDPTPPPLLCVEEPENGLHPKLLNILAEEFRAHARGGIGEKGTQVFVSSHSPYFIDALKSEELWIMNRNDKGYASIIRADKIKRIPEFMSEGASLGSLWYEGYFGRGNG</sequence>
<organism evidence="2 3">
    <name type="scientific">Fontibacillus phaseoli</name>
    <dbReference type="NCBI Taxonomy" id="1416533"/>
    <lineage>
        <taxon>Bacteria</taxon>
        <taxon>Bacillati</taxon>
        <taxon>Bacillota</taxon>
        <taxon>Bacilli</taxon>
        <taxon>Bacillales</taxon>
        <taxon>Paenibacillaceae</taxon>
        <taxon>Fontibacillus</taxon>
    </lineage>
</organism>
<dbReference type="Proteomes" id="UP000253090">
    <property type="component" value="Unassembled WGS sequence"/>
</dbReference>